<proteinExistence type="predicted"/>
<evidence type="ECO:0000313" key="3">
    <source>
        <dbReference type="EMBL" id="QES18685.1"/>
    </source>
</evidence>
<protein>
    <recommendedName>
        <fullName evidence="2">DUF317 domain-containing protein</fullName>
    </recommendedName>
</protein>
<dbReference type="Proteomes" id="UP000324106">
    <property type="component" value="Chromosome"/>
</dbReference>
<evidence type="ECO:0000259" key="2">
    <source>
        <dbReference type="Pfam" id="PF03771"/>
    </source>
</evidence>
<evidence type="ECO:0000256" key="1">
    <source>
        <dbReference type="SAM" id="MobiDB-lite"/>
    </source>
</evidence>
<feature type="domain" description="DUF317" evidence="2">
    <location>
        <begin position="55"/>
        <end position="112"/>
    </location>
</feature>
<dbReference type="EMBL" id="CP029194">
    <property type="protein sequence ID" value="QES18685.1"/>
    <property type="molecule type" value="Genomic_DNA"/>
</dbReference>
<reference evidence="3 4" key="1">
    <citation type="submission" date="2018-05" db="EMBL/GenBank/DDBJ databases">
        <title>Streptomyces venezuelae.</title>
        <authorList>
            <person name="Kim W."/>
            <person name="Lee N."/>
            <person name="Cho B.-K."/>
        </authorList>
    </citation>
    <scope>NUCLEOTIDE SEQUENCE [LARGE SCALE GENOMIC DNA]</scope>
    <source>
        <strain evidence="3 4">ATCC 15068</strain>
    </source>
</reference>
<dbReference type="RefSeq" id="WP_150264505.1">
    <property type="nucleotide sequence ID" value="NZ_CP029194.1"/>
</dbReference>
<feature type="region of interest" description="Disordered" evidence="1">
    <location>
        <begin position="265"/>
        <end position="289"/>
    </location>
</feature>
<dbReference type="Pfam" id="PF03771">
    <property type="entry name" value="SPDY"/>
    <property type="match status" value="2"/>
</dbReference>
<organism evidence="3 4">
    <name type="scientific">Streptomyces venezuelae</name>
    <dbReference type="NCBI Taxonomy" id="54571"/>
    <lineage>
        <taxon>Bacteria</taxon>
        <taxon>Bacillati</taxon>
        <taxon>Actinomycetota</taxon>
        <taxon>Actinomycetes</taxon>
        <taxon>Kitasatosporales</taxon>
        <taxon>Streptomycetaceae</taxon>
        <taxon>Streptomyces</taxon>
    </lineage>
</organism>
<accession>A0A5P2AKQ1</accession>
<dbReference type="OrthoDB" id="3865735at2"/>
<sequence>MNRGTEDAAEVDGDVFVSPRYLAGSTATGDPALRPLFALGWELSHDDLGNAYVNAPDRKVRLGFLPEGEDDGLWRISAYRDRFGPPVWGVCFNDMAPTEFVAAFTTALAKAYAAGPHAYLAPPHPENEELDAFQPMVPLIQRGWKIQHPRWGVLELQTPDGLAGVEYTTGELDAEKELTTLEARWYLWGGLEASYARWYATASTHTPIALVRAITDSVSDPAPVPRWKDSMLASLPEHAQLTPVVPPRSPAPTPRDLQRVVAARRAPALATRSVPRWTTATRPPTSRVR</sequence>
<dbReference type="InterPro" id="IPR005523">
    <property type="entry name" value="DUF317_SPDY"/>
</dbReference>
<feature type="compositionally biased region" description="Polar residues" evidence="1">
    <location>
        <begin position="276"/>
        <end position="289"/>
    </location>
</feature>
<gene>
    <name evidence="3" type="ORF">DEJ46_05955</name>
</gene>
<evidence type="ECO:0000313" key="4">
    <source>
        <dbReference type="Proteomes" id="UP000324106"/>
    </source>
</evidence>
<name>A0A5P2AKQ1_STRVZ</name>
<dbReference type="AlphaFoldDB" id="A0A5P2AKQ1"/>
<feature type="domain" description="DUF317" evidence="2">
    <location>
        <begin position="158"/>
        <end position="224"/>
    </location>
</feature>